<feature type="region of interest" description="Disordered" evidence="1">
    <location>
        <begin position="1"/>
        <end position="82"/>
    </location>
</feature>
<accession>A0A4Y8SI27</accession>
<evidence type="ECO:0000313" key="2">
    <source>
        <dbReference type="EMBL" id="TFF38285.1"/>
    </source>
</evidence>
<dbReference type="Proteomes" id="UP000297540">
    <property type="component" value="Unassembled WGS sequence"/>
</dbReference>
<feature type="compositionally biased region" description="Polar residues" evidence="1">
    <location>
        <begin position="26"/>
        <end position="37"/>
    </location>
</feature>
<dbReference type="RefSeq" id="WP_133230031.1">
    <property type="nucleotide sequence ID" value="NZ_SOZE01000007.1"/>
</dbReference>
<protein>
    <submittedName>
        <fullName evidence="2">Uncharacterized protein</fullName>
    </submittedName>
</protein>
<dbReference type="OrthoDB" id="798948at2"/>
<evidence type="ECO:0000313" key="3">
    <source>
        <dbReference type="Proteomes" id="UP000297540"/>
    </source>
</evidence>
<feature type="compositionally biased region" description="Basic and acidic residues" evidence="1">
    <location>
        <begin position="1"/>
        <end position="21"/>
    </location>
</feature>
<comment type="caution">
    <text evidence="2">The sequence shown here is derived from an EMBL/GenBank/DDBJ whole genome shotgun (WGS) entry which is preliminary data.</text>
</comment>
<sequence>MSEPKDKSPIQHPTGEPKVDAAEQDIITNNEESNKIVNTDDAVADMDGIETTLSEDEPSTALNADRDITNSEDADGDEPVVN</sequence>
<gene>
    <name evidence="2" type="ORF">E2R66_09635</name>
</gene>
<dbReference type="EMBL" id="SOZE01000007">
    <property type="protein sequence ID" value="TFF38285.1"/>
    <property type="molecule type" value="Genomic_DNA"/>
</dbReference>
<evidence type="ECO:0000256" key="1">
    <source>
        <dbReference type="SAM" id="MobiDB-lite"/>
    </source>
</evidence>
<dbReference type="AlphaFoldDB" id="A0A4Y8SI27"/>
<feature type="compositionally biased region" description="Acidic residues" evidence="1">
    <location>
        <begin position="70"/>
        <end position="82"/>
    </location>
</feature>
<keyword evidence="3" id="KW-1185">Reference proteome</keyword>
<reference evidence="2 3" key="1">
    <citation type="journal article" date="2017" name="Int. J. Syst. Evol. Microbiol.">
        <title>Mucilaginibacterpsychrotolerans sp. nov., isolated from peatlands.</title>
        <authorList>
            <person name="Deng Y."/>
            <person name="Shen L."/>
            <person name="Xu B."/>
            <person name="Liu Y."/>
            <person name="Gu Z."/>
            <person name="Liu H."/>
            <person name="Zhou Y."/>
        </authorList>
    </citation>
    <scope>NUCLEOTIDE SEQUENCE [LARGE SCALE GENOMIC DNA]</scope>
    <source>
        <strain evidence="2 3">NH7-4</strain>
    </source>
</reference>
<name>A0A4Y8SI27_9SPHI</name>
<feature type="compositionally biased region" description="Acidic residues" evidence="1">
    <location>
        <begin position="42"/>
        <end position="58"/>
    </location>
</feature>
<proteinExistence type="predicted"/>
<organism evidence="2 3">
    <name type="scientific">Mucilaginibacter psychrotolerans</name>
    <dbReference type="NCBI Taxonomy" id="1524096"/>
    <lineage>
        <taxon>Bacteria</taxon>
        <taxon>Pseudomonadati</taxon>
        <taxon>Bacteroidota</taxon>
        <taxon>Sphingobacteriia</taxon>
        <taxon>Sphingobacteriales</taxon>
        <taxon>Sphingobacteriaceae</taxon>
        <taxon>Mucilaginibacter</taxon>
    </lineage>
</organism>